<comment type="caution">
    <text evidence="4">The sequence shown here is derived from an EMBL/GenBank/DDBJ whole genome shotgun (WGS) entry which is preliminary data.</text>
</comment>
<name>A0A371E9W7_MUCPR</name>
<reference evidence="4" key="1">
    <citation type="submission" date="2018-05" db="EMBL/GenBank/DDBJ databases">
        <title>Draft genome of Mucuna pruriens seed.</title>
        <authorList>
            <person name="Nnadi N.E."/>
            <person name="Vos R."/>
            <person name="Hasami M.H."/>
            <person name="Devisetty U.K."/>
            <person name="Aguiy J.C."/>
        </authorList>
    </citation>
    <scope>NUCLEOTIDE SEQUENCE [LARGE SCALE GENOMIC DNA]</scope>
    <source>
        <strain evidence="4">JCA_2017</strain>
    </source>
</reference>
<feature type="non-terminal residue" evidence="4">
    <location>
        <position position="1"/>
    </location>
</feature>
<dbReference type="InterPro" id="IPR044781">
    <property type="entry name" value="At5g10690-like"/>
</dbReference>
<feature type="region of interest" description="Disordered" evidence="2">
    <location>
        <begin position="1"/>
        <end position="94"/>
    </location>
</feature>
<dbReference type="PROSITE" id="PS51371">
    <property type="entry name" value="CBS"/>
    <property type="match status" value="1"/>
</dbReference>
<dbReference type="EMBL" id="QJKJ01015256">
    <property type="protein sequence ID" value="RDX62826.1"/>
    <property type="molecule type" value="Genomic_DNA"/>
</dbReference>
<evidence type="ECO:0000313" key="4">
    <source>
        <dbReference type="EMBL" id="RDX62826.1"/>
    </source>
</evidence>
<feature type="domain" description="CBS" evidence="3">
    <location>
        <begin position="227"/>
        <end position="298"/>
    </location>
</feature>
<evidence type="ECO:0000256" key="1">
    <source>
        <dbReference type="PROSITE-ProRule" id="PRU00703"/>
    </source>
</evidence>
<evidence type="ECO:0000313" key="5">
    <source>
        <dbReference type="Proteomes" id="UP000257109"/>
    </source>
</evidence>
<feature type="compositionally biased region" description="Polar residues" evidence="2">
    <location>
        <begin position="13"/>
        <end position="22"/>
    </location>
</feature>
<dbReference type="OrthoDB" id="185373at2759"/>
<dbReference type="SUPFAM" id="SSF54631">
    <property type="entry name" value="CBS-domain pair"/>
    <property type="match status" value="1"/>
</dbReference>
<dbReference type="InterPro" id="IPR000644">
    <property type="entry name" value="CBS_dom"/>
</dbReference>
<keyword evidence="5" id="KW-1185">Reference proteome</keyword>
<organism evidence="4 5">
    <name type="scientific">Mucuna pruriens</name>
    <name type="common">Velvet bean</name>
    <name type="synonym">Dolichos pruriens</name>
    <dbReference type="NCBI Taxonomy" id="157652"/>
    <lineage>
        <taxon>Eukaryota</taxon>
        <taxon>Viridiplantae</taxon>
        <taxon>Streptophyta</taxon>
        <taxon>Embryophyta</taxon>
        <taxon>Tracheophyta</taxon>
        <taxon>Spermatophyta</taxon>
        <taxon>Magnoliopsida</taxon>
        <taxon>eudicotyledons</taxon>
        <taxon>Gunneridae</taxon>
        <taxon>Pentapetalae</taxon>
        <taxon>rosids</taxon>
        <taxon>fabids</taxon>
        <taxon>Fabales</taxon>
        <taxon>Fabaceae</taxon>
        <taxon>Papilionoideae</taxon>
        <taxon>50 kb inversion clade</taxon>
        <taxon>NPAAA clade</taxon>
        <taxon>indigoferoid/millettioid clade</taxon>
        <taxon>Phaseoleae</taxon>
        <taxon>Mucuna</taxon>
    </lineage>
</organism>
<accession>A0A371E9W7</accession>
<evidence type="ECO:0000259" key="3">
    <source>
        <dbReference type="PROSITE" id="PS51371"/>
    </source>
</evidence>
<dbReference type="STRING" id="157652.A0A371E9W7"/>
<evidence type="ECO:0000256" key="2">
    <source>
        <dbReference type="SAM" id="MobiDB-lite"/>
    </source>
</evidence>
<keyword evidence="1" id="KW-0129">CBS domain</keyword>
<sequence>ERGRRTERRRQTVVDSGGQQRQMAAADGGSSDGGGSGSGRWRQQRRRRQWQTAATADSGSSGRRWWQTAAAGSGRRRQRQAAAGGGCTPDDGPQLWAQAEQSSALIPTIMLVDVAIETLTKIVSRWKGISWTSRGGMVAYRIEGILGFSKSLFSPHLLPQVSPSEPVENYMIRFEATQPLKGSITLRKVAMRFFDEAVVPIVDEWGCCTGLLHREDCNQLDAPVSTMMRSPPPSVTSSTSVGHVVDLILEKRHPMVIIVNYTNSYATTPYSCRAVGVFTSEQLSSLITPVPQVKGTDLSVYKSK</sequence>
<gene>
    <name evidence="4" type="primary">CBSPPR1</name>
    <name evidence="4" type="ORF">CR513_58803</name>
</gene>
<protein>
    <submittedName>
        <fullName evidence="4">Pentatricopeptide repeat-containing protein</fullName>
    </submittedName>
</protein>
<dbReference type="PANTHER" id="PTHR47581">
    <property type="entry name" value="OS09G0431600 PROTEIN"/>
    <property type="match status" value="1"/>
</dbReference>
<dbReference type="AlphaFoldDB" id="A0A371E9W7"/>
<proteinExistence type="predicted"/>
<dbReference type="InterPro" id="IPR046342">
    <property type="entry name" value="CBS_dom_sf"/>
</dbReference>
<dbReference type="PANTHER" id="PTHR47581:SF2">
    <property type="entry name" value="OS09G0431600 PROTEIN"/>
    <property type="match status" value="1"/>
</dbReference>
<dbReference type="Proteomes" id="UP000257109">
    <property type="component" value="Unassembled WGS sequence"/>
</dbReference>